<evidence type="ECO:0000313" key="1">
    <source>
        <dbReference type="EMBL" id="CAA9352651.1"/>
    </source>
</evidence>
<name>A0A6J4M8A7_9BACT</name>
<organism evidence="1">
    <name type="scientific">uncultured Gemmatimonadota bacterium</name>
    <dbReference type="NCBI Taxonomy" id="203437"/>
    <lineage>
        <taxon>Bacteria</taxon>
        <taxon>Pseudomonadati</taxon>
        <taxon>Gemmatimonadota</taxon>
        <taxon>environmental samples</taxon>
    </lineage>
</organism>
<protein>
    <submittedName>
        <fullName evidence="1">Uncharacterized protein</fullName>
    </submittedName>
</protein>
<sequence>VRRLAGDARRRERLATGARTRAARRYTAARMAADYIELYHELARGGEAKRRRADALAAAT</sequence>
<dbReference type="AlphaFoldDB" id="A0A6J4M8A7"/>
<reference evidence="1" key="1">
    <citation type="submission" date="2020-02" db="EMBL/GenBank/DDBJ databases">
        <authorList>
            <person name="Meier V. D."/>
        </authorList>
    </citation>
    <scope>NUCLEOTIDE SEQUENCE</scope>
    <source>
        <strain evidence="1">AVDCRST_MAG89</strain>
    </source>
</reference>
<dbReference type="SUPFAM" id="SSF53756">
    <property type="entry name" value="UDP-Glycosyltransferase/glycogen phosphorylase"/>
    <property type="match status" value="1"/>
</dbReference>
<proteinExistence type="predicted"/>
<feature type="non-terminal residue" evidence="1">
    <location>
        <position position="1"/>
    </location>
</feature>
<dbReference type="EMBL" id="CADCTV010000670">
    <property type="protein sequence ID" value="CAA9352651.1"/>
    <property type="molecule type" value="Genomic_DNA"/>
</dbReference>
<accession>A0A6J4M8A7</accession>
<gene>
    <name evidence="1" type="ORF">AVDCRST_MAG89-3220</name>
</gene>